<proteinExistence type="predicted"/>
<evidence type="ECO:0000256" key="1">
    <source>
        <dbReference type="SAM" id="MobiDB-lite"/>
    </source>
</evidence>
<dbReference type="EMBL" id="BDQF01000003">
    <property type="protein sequence ID" value="GAW79287.1"/>
    <property type="molecule type" value="Genomic_DNA"/>
</dbReference>
<sequence>MHRGTVSVPLNGEWLNHTDHMCNRRDRKNFSFFRRNKSDECQMVHDTLLKYKDVEKDFFDTWIYSATSRLSSMIEPNSIQNDVTLSSISNRLCIGEEQNNNSPYNVDIQKETHFAQYPKESLKNRKLAHSDNSEQDANTMVVKKWKRQEENEKEKLINNQTNFNIPNCDLTGGERNHTQMQKNDTYMHMSDELDLKYGKLNDLGLHNNDKKEKVEYIDVVHCMETNEHINGMMISDQLYNNSLPPNEFPLKSKENDSTSFIHRNKWLVRNSRVRSDPSLTSNVYADSSSKNIRMNLIYNQSLKIRNEYPNIMNEYNGTKFPKSDFQKCGIIKLENDVKVSEDNKMVTMTNKEQIFDYRKFETVKRKFQCHPCLSVANDVLFCCTTLPSSDERNTRNDTNGFLIHSKKVKKEEEIFLPRRSCVEINNTHIGTPFDNEGGKNNRKRNSEGNCTKMNYHLIIKKKKNNMHIYTPSSNVSLANETNEQGATNSMNSRKINETFLNAHDAMKVKKEIYIHDPEKNNISISMQNRTSSFNSEKNDEENNRASNDNEKRWKNRVTDRGMINKIVGEHELWCRNSHEIINSECECENENRKINQYEEYPERETRNCTIEHPHSSEYIPQFKTPTNGIVKEEQEQVYMDIKLDYSSPNAQAKHNLDVCSNPCSGAEKSACYGASQELLIPMSVKSECQEKECKDKESAKMNETCNYTSDKVPNETTKEFCSGHRFSTSLRTRKRKLNEVQKTKVKTEKKKKKKKKKIPGRVYKVIVRGKECWRAEWFVQKNVEERDFKIGNSEMPIMKMEKDNHDINHQHGVNENSLVQTDKNNNKNSLMKKSKQFSVSVYGYENARLFALFELIKYNSVPDGLKDEANICIYNIKKNLLREEGSTNKSFSNHFLPFVLADESNIYSSSLCRKIRGDVIRNFDKCNDGMSSNNIHRIGVSTGESDINLCSSNSSQCRSSRSTNQQGQKDEMCVFRQEPFFGGYNNLLNKMGHSRNFNCLASHGISQISQGSNPIGQGTSQHNVVTNSTCQMNLSPMGCVNNRIHNMNTYNLNSRNMDHHHLHMNVPKNYIHSYGPLGGESIKQHNGMLFKRFVKHTSGSERDWNFPRNNSRFNYNCANDDSKTKDMMSTGSNDPTCVNTYVNRYANIRTSPSNLTITTTRFNNFTPTYENEERNNKIDKDMTTFCSKVGNERSTDIFNQFV</sequence>
<gene>
    <name evidence="2" type="ORF">PGO_030890</name>
</gene>
<reference evidence="3" key="1">
    <citation type="submission" date="2017-04" db="EMBL/GenBank/DDBJ databases">
        <title>Plasmodium gonderi genome.</title>
        <authorList>
            <person name="Arisue N."/>
            <person name="Honma H."/>
            <person name="Kawai S."/>
            <person name="Tougan T."/>
            <person name="Tanabe K."/>
            <person name="Horii T."/>
        </authorList>
    </citation>
    <scope>NUCLEOTIDE SEQUENCE [LARGE SCALE GENOMIC DNA]</scope>
    <source>
        <strain evidence="3">ATCC 30045</strain>
    </source>
</reference>
<protein>
    <submittedName>
        <fullName evidence="2">Uncharacterized protein</fullName>
    </submittedName>
</protein>
<comment type="caution">
    <text evidence="2">The sequence shown here is derived from an EMBL/GenBank/DDBJ whole genome shotgun (WGS) entry which is preliminary data.</text>
</comment>
<evidence type="ECO:0000313" key="3">
    <source>
        <dbReference type="Proteomes" id="UP000195521"/>
    </source>
</evidence>
<organism evidence="2 3">
    <name type="scientific">Plasmodium gonderi</name>
    <dbReference type="NCBI Taxonomy" id="77519"/>
    <lineage>
        <taxon>Eukaryota</taxon>
        <taxon>Sar</taxon>
        <taxon>Alveolata</taxon>
        <taxon>Apicomplexa</taxon>
        <taxon>Aconoidasida</taxon>
        <taxon>Haemosporida</taxon>
        <taxon>Plasmodiidae</taxon>
        <taxon>Plasmodium</taxon>
        <taxon>Plasmodium (Plasmodium)</taxon>
    </lineage>
</organism>
<accession>A0A1Y1JDJ9</accession>
<feature type="region of interest" description="Disordered" evidence="1">
    <location>
        <begin position="523"/>
        <end position="553"/>
    </location>
</feature>
<dbReference type="AlphaFoldDB" id="A0A1Y1JDJ9"/>
<feature type="compositionally biased region" description="Polar residues" evidence="1">
    <location>
        <begin position="523"/>
        <end position="535"/>
    </location>
</feature>
<feature type="compositionally biased region" description="Basic and acidic residues" evidence="1">
    <location>
        <begin position="536"/>
        <end position="553"/>
    </location>
</feature>
<name>A0A1Y1JDJ9_PLAGO</name>
<dbReference type="RefSeq" id="XP_028541876.1">
    <property type="nucleotide sequence ID" value="XM_028686075.1"/>
</dbReference>
<dbReference type="Proteomes" id="UP000195521">
    <property type="component" value="Unassembled WGS sequence"/>
</dbReference>
<evidence type="ECO:0000313" key="2">
    <source>
        <dbReference type="EMBL" id="GAW79287.1"/>
    </source>
</evidence>
<dbReference type="OrthoDB" id="387121at2759"/>
<dbReference type="GeneID" id="39745993"/>
<keyword evidence="3" id="KW-1185">Reference proteome</keyword>